<evidence type="ECO:0000256" key="1">
    <source>
        <dbReference type="SAM" id="MobiDB-lite"/>
    </source>
</evidence>
<dbReference type="PANTHER" id="PTHR13268">
    <property type="entry name" value="BREAST CARCINOMA AMPLIFIED SEQUENCE 3"/>
    <property type="match status" value="1"/>
</dbReference>
<evidence type="ECO:0000313" key="3">
    <source>
        <dbReference type="Proteomes" id="UP001271007"/>
    </source>
</evidence>
<feature type="region of interest" description="Disordered" evidence="1">
    <location>
        <begin position="946"/>
        <end position="1006"/>
    </location>
</feature>
<dbReference type="EMBL" id="JAWDJX010000002">
    <property type="protein sequence ID" value="KAK3058078.1"/>
    <property type="molecule type" value="Genomic_DNA"/>
</dbReference>
<dbReference type="GO" id="GO:0006914">
    <property type="term" value="P:autophagy"/>
    <property type="evidence" value="ECO:0007669"/>
    <property type="project" value="InterPro"/>
</dbReference>
<reference evidence="2" key="1">
    <citation type="submission" date="2023-04" db="EMBL/GenBank/DDBJ databases">
        <title>Black Yeasts Isolated from many extreme environments.</title>
        <authorList>
            <person name="Coleine C."/>
            <person name="Stajich J.E."/>
            <person name="Selbmann L."/>
        </authorList>
    </citation>
    <scope>NUCLEOTIDE SEQUENCE</scope>
    <source>
        <strain evidence="2">CCFEE 5312</strain>
    </source>
</reference>
<accession>A0AAJ0GI77</accession>
<dbReference type="PANTHER" id="PTHR13268:SF0">
    <property type="entry name" value="BCAS3 MICROTUBULE ASSOCIATED CELL MIGRATION FACTOR"/>
    <property type="match status" value="1"/>
</dbReference>
<dbReference type="AlphaFoldDB" id="A0AAJ0GI77"/>
<feature type="region of interest" description="Disordered" evidence="1">
    <location>
        <begin position="95"/>
        <end position="215"/>
    </location>
</feature>
<feature type="region of interest" description="Disordered" evidence="1">
    <location>
        <begin position="764"/>
        <end position="793"/>
    </location>
</feature>
<dbReference type="InterPro" id="IPR045142">
    <property type="entry name" value="BCAS3-like"/>
</dbReference>
<feature type="compositionally biased region" description="Basic residues" evidence="1">
    <location>
        <begin position="983"/>
        <end position="992"/>
    </location>
</feature>
<sequence>MPAAESLIPGLDDVDLGSSPADHEKPNWAPTVAKKSKKKKGRKNGEVVAPPPEEEERVFGEPVAATVSSSEEEQGVVLREEFAEEAVAARASEQNGFASKLTEQNGFAQANGGYDDDGLDEEPVFHFKEHDEPTEPEPVVRREVAAPSPATVSPRPSPRPAAARPVASSLSPVSRHATPYGTAEQYGGANNYRPNGSTAYPRRESYTSRTSPGQHYVEPVARISPSQRYVEPVPRASPHQRFVEPVAPPHMPQPHFYGLPDFGLNLAQKKEPATKAAGSDGYCCCFDTFADSGDAASSRRARTALLVGSEGGLEVFRVLPNKFEVIGRLEGLRGSVVGAKILPQVGLVDVLQSLRPLVAVVVHGAIKNTIMNGDRRATQAASTYYQTTVEVYSLQSQEHVATLYRSPVVTDEQPTGQMPRRPGPFGDLKIAAGGSFVTIASGKSGEVFVFTHVPTLANPDPYFRCIGKFWTCLQSSLDKSASRPTSASEGADALDESDHKSSVPLFSLSQRWLAIVPPSTASHVSMQGTPLLSNYNLNPPGLASHVAPPQPSITCDIAGVDAEGTWSRVTRQAAQGLVRYSQKGIEIGWQGWSELVNPSTQGNQQHGRTPSREDHFPPTKAPPDDPRWRLDEPAVVSIIDLETLVDAEELKPKYPPAPMATIALEEGCNHLSISSNGLRLLTVNRTGEASSIWDLRQARHGVVKYSVSDNDEAIIRSPCVKQIIRIPRSSHSVVAESVWSRDDEYLAMLTTHGTIHLHEIPANAATRKRKRKVTPTAAAPEKAQATVSVTHGVSPPSNQGFFGSLRSSLQQVSTQVGTMRANNTVSLGIPTLAGLRETAASTSHAGSRLLAKGLSQGLSAARSGATEYWHAEDNKIRHKALQDTVSAGSMRWVKRQSGTLLAVAAGGTVHLHPITRVERRKGDELVSGLKHDKHQKKHFELPPIRASKDERGTRQVNRADDCATAGPHGFWGLRLSSPEPQRRNSRASRTSRRPPAQANEVETNPPYCPFHIDARVSIFAFDDATPGSQINLRARNAPDPRTAFFTQGQHDEADSSPVQDHDRWVFGGPLPASTKLNTHEEQLANELDIHDEGLTDADMDGLAEQVESRLTVRSAGEGQGEQIRVHSKMMHPLRDRADEVEVLDDEEEEDEFGGM</sequence>
<feature type="compositionally biased region" description="Polar residues" evidence="1">
    <location>
        <begin position="95"/>
        <end position="108"/>
    </location>
</feature>
<gene>
    <name evidence="2" type="ORF">LTR09_001155</name>
</gene>
<dbReference type="SUPFAM" id="SSF101908">
    <property type="entry name" value="Putative isomerase YbhE"/>
    <property type="match status" value="1"/>
</dbReference>
<proteinExistence type="predicted"/>
<keyword evidence="3" id="KW-1185">Reference proteome</keyword>
<feature type="compositionally biased region" description="Basic and acidic residues" evidence="1">
    <location>
        <begin position="123"/>
        <end position="144"/>
    </location>
</feature>
<feature type="compositionally biased region" description="Low complexity" evidence="1">
    <location>
        <begin position="145"/>
        <end position="175"/>
    </location>
</feature>
<comment type="caution">
    <text evidence="2">The sequence shown here is derived from an EMBL/GenBank/DDBJ whole genome shotgun (WGS) entry which is preliminary data.</text>
</comment>
<feature type="compositionally biased region" description="Basic and acidic residues" evidence="1">
    <location>
        <begin position="946"/>
        <end position="961"/>
    </location>
</feature>
<feature type="compositionally biased region" description="Polar residues" evidence="1">
    <location>
        <begin position="596"/>
        <end position="608"/>
    </location>
</feature>
<dbReference type="SUPFAM" id="SSF82171">
    <property type="entry name" value="DPP6 N-terminal domain-like"/>
    <property type="match status" value="1"/>
</dbReference>
<organism evidence="2 3">
    <name type="scientific">Extremus antarcticus</name>
    <dbReference type="NCBI Taxonomy" id="702011"/>
    <lineage>
        <taxon>Eukaryota</taxon>
        <taxon>Fungi</taxon>
        <taxon>Dikarya</taxon>
        <taxon>Ascomycota</taxon>
        <taxon>Pezizomycotina</taxon>
        <taxon>Dothideomycetes</taxon>
        <taxon>Dothideomycetidae</taxon>
        <taxon>Mycosphaerellales</taxon>
        <taxon>Extremaceae</taxon>
        <taxon>Extremus</taxon>
    </lineage>
</organism>
<evidence type="ECO:0000313" key="2">
    <source>
        <dbReference type="EMBL" id="KAK3058078.1"/>
    </source>
</evidence>
<name>A0AAJ0GI77_9PEZI</name>
<dbReference type="GO" id="GO:0005737">
    <property type="term" value="C:cytoplasm"/>
    <property type="evidence" value="ECO:0007669"/>
    <property type="project" value="TreeGrafter"/>
</dbReference>
<feature type="region of interest" description="Disordered" evidence="1">
    <location>
        <begin position="595"/>
        <end position="629"/>
    </location>
</feature>
<feature type="compositionally biased region" description="Basic and acidic residues" evidence="1">
    <location>
        <begin position="610"/>
        <end position="629"/>
    </location>
</feature>
<dbReference type="GO" id="GO:0042594">
    <property type="term" value="P:response to starvation"/>
    <property type="evidence" value="ECO:0007669"/>
    <property type="project" value="TreeGrafter"/>
</dbReference>
<protein>
    <submittedName>
        <fullName evidence="2">Uncharacterized protein</fullName>
    </submittedName>
</protein>
<dbReference type="Proteomes" id="UP001271007">
    <property type="component" value="Unassembled WGS sequence"/>
</dbReference>
<feature type="region of interest" description="Disordered" evidence="1">
    <location>
        <begin position="1"/>
        <end position="60"/>
    </location>
</feature>